<name>A0A315Z798_SEDFL</name>
<organism evidence="10 11">
    <name type="scientific">Sediminitomix flava</name>
    <dbReference type="NCBI Taxonomy" id="379075"/>
    <lineage>
        <taxon>Bacteria</taxon>
        <taxon>Pseudomonadati</taxon>
        <taxon>Bacteroidota</taxon>
        <taxon>Cytophagia</taxon>
        <taxon>Cytophagales</taxon>
        <taxon>Flammeovirgaceae</taxon>
        <taxon>Sediminitomix</taxon>
    </lineage>
</organism>
<dbReference type="PANTHER" id="PTHR22854:SF2">
    <property type="entry name" value="INDOLE-3-GLYCEROL-PHOSPHATE SYNTHASE"/>
    <property type="match status" value="1"/>
</dbReference>
<dbReference type="GO" id="GO:0004425">
    <property type="term" value="F:indole-3-glycerol-phosphate synthase activity"/>
    <property type="evidence" value="ECO:0007669"/>
    <property type="project" value="UniProtKB-UniRule"/>
</dbReference>
<keyword evidence="7 8" id="KW-0456">Lyase</keyword>
<dbReference type="PANTHER" id="PTHR22854">
    <property type="entry name" value="TRYPTOPHAN BIOSYNTHESIS PROTEIN"/>
    <property type="match status" value="1"/>
</dbReference>
<dbReference type="NCBIfam" id="NF001377">
    <property type="entry name" value="PRK00278.2-4"/>
    <property type="match status" value="1"/>
</dbReference>
<comment type="catalytic activity">
    <reaction evidence="1 8">
        <text>1-(2-carboxyphenylamino)-1-deoxy-D-ribulose 5-phosphate + H(+) = (1S,2R)-1-C-(indol-3-yl)glycerol 3-phosphate + CO2 + H2O</text>
        <dbReference type="Rhea" id="RHEA:23476"/>
        <dbReference type="ChEBI" id="CHEBI:15377"/>
        <dbReference type="ChEBI" id="CHEBI:15378"/>
        <dbReference type="ChEBI" id="CHEBI:16526"/>
        <dbReference type="ChEBI" id="CHEBI:58613"/>
        <dbReference type="ChEBI" id="CHEBI:58866"/>
        <dbReference type="EC" id="4.1.1.48"/>
    </reaction>
</comment>
<evidence type="ECO:0000256" key="3">
    <source>
        <dbReference type="ARBA" id="ARBA00022605"/>
    </source>
</evidence>
<dbReference type="OrthoDB" id="9804217at2"/>
<dbReference type="RefSeq" id="WP_109620532.1">
    <property type="nucleotide sequence ID" value="NZ_QGDO01000005.1"/>
</dbReference>
<feature type="domain" description="Indole-3-glycerol phosphate synthase" evidence="9">
    <location>
        <begin position="4"/>
        <end position="255"/>
    </location>
</feature>
<dbReference type="PROSITE" id="PS00614">
    <property type="entry name" value="IGPS"/>
    <property type="match status" value="1"/>
</dbReference>
<keyword evidence="4 8" id="KW-0210">Decarboxylase</keyword>
<evidence type="ECO:0000313" key="11">
    <source>
        <dbReference type="Proteomes" id="UP000245535"/>
    </source>
</evidence>
<dbReference type="AlphaFoldDB" id="A0A315Z798"/>
<comment type="similarity">
    <text evidence="8">Belongs to the TrpC family.</text>
</comment>
<accession>A0A315Z798</accession>
<evidence type="ECO:0000256" key="5">
    <source>
        <dbReference type="ARBA" id="ARBA00022822"/>
    </source>
</evidence>
<dbReference type="Pfam" id="PF00218">
    <property type="entry name" value="IGPS"/>
    <property type="match status" value="1"/>
</dbReference>
<dbReference type="SUPFAM" id="SSF51366">
    <property type="entry name" value="Ribulose-phoshate binding barrel"/>
    <property type="match status" value="1"/>
</dbReference>
<gene>
    <name evidence="8" type="primary">trpC</name>
    <name evidence="10" type="ORF">BC781_105165</name>
</gene>
<dbReference type="InterPro" id="IPR001468">
    <property type="entry name" value="Indole-3-GlycerolPSynthase_CS"/>
</dbReference>
<dbReference type="CDD" id="cd00331">
    <property type="entry name" value="IGPS"/>
    <property type="match status" value="1"/>
</dbReference>
<sequence>MDILEKIIARKEVEVAEAKARVSVSQLEHRPMFDKAPFSATKWLRNPNKTGIIAEFKRRSPSKGLINGESRVVDVAEGYLKAGVSAMSVLTDTDFFGGTFDDLCAARTVVDCPILRKDFMIDEYQILEAKSFGADIILLIAAAISPQRLKELAQFAQNLGMETLLEVHDEQELNTHFNPYINLVGVNNRNLKTFEVSVETSIRLAELIPNNCVKISESGISDPKTIKELKKYGYQGFLIGENFMKTNDPAAAIAEFVKEL</sequence>
<evidence type="ECO:0000313" key="10">
    <source>
        <dbReference type="EMBL" id="PWJ40102.1"/>
    </source>
</evidence>
<dbReference type="Proteomes" id="UP000245535">
    <property type="component" value="Unassembled WGS sequence"/>
</dbReference>
<dbReference type="Gene3D" id="3.20.20.70">
    <property type="entry name" value="Aldolase class I"/>
    <property type="match status" value="1"/>
</dbReference>
<evidence type="ECO:0000256" key="7">
    <source>
        <dbReference type="ARBA" id="ARBA00023239"/>
    </source>
</evidence>
<dbReference type="InterPro" id="IPR045186">
    <property type="entry name" value="Indole-3-glycerol_P_synth"/>
</dbReference>
<proteinExistence type="inferred from homology"/>
<dbReference type="FunFam" id="3.20.20.70:FF:000024">
    <property type="entry name" value="Indole-3-glycerol phosphate synthase"/>
    <property type="match status" value="1"/>
</dbReference>
<comment type="caution">
    <text evidence="10">The sequence shown here is derived from an EMBL/GenBank/DDBJ whole genome shotgun (WGS) entry which is preliminary data.</text>
</comment>
<keyword evidence="5 8" id="KW-0822">Tryptophan biosynthesis</keyword>
<dbReference type="GO" id="GO:0004640">
    <property type="term" value="F:phosphoribosylanthranilate isomerase activity"/>
    <property type="evidence" value="ECO:0007669"/>
    <property type="project" value="TreeGrafter"/>
</dbReference>
<keyword evidence="6 8" id="KW-0057">Aromatic amino acid biosynthesis</keyword>
<dbReference type="InterPro" id="IPR013798">
    <property type="entry name" value="Indole-3-glycerol_P_synth_dom"/>
</dbReference>
<keyword evidence="3 8" id="KW-0028">Amino-acid biosynthesis</keyword>
<comment type="pathway">
    <text evidence="2 8">Amino-acid biosynthesis; L-tryptophan biosynthesis; L-tryptophan from chorismate: step 4/5.</text>
</comment>
<evidence type="ECO:0000256" key="1">
    <source>
        <dbReference type="ARBA" id="ARBA00001633"/>
    </source>
</evidence>
<dbReference type="InterPro" id="IPR011060">
    <property type="entry name" value="RibuloseP-bd_barrel"/>
</dbReference>
<dbReference type="InterPro" id="IPR013785">
    <property type="entry name" value="Aldolase_TIM"/>
</dbReference>
<reference evidence="10 11" key="1">
    <citation type="submission" date="2018-03" db="EMBL/GenBank/DDBJ databases">
        <title>Genomic Encyclopedia of Archaeal and Bacterial Type Strains, Phase II (KMG-II): from individual species to whole genera.</title>
        <authorList>
            <person name="Goeker M."/>
        </authorList>
    </citation>
    <scope>NUCLEOTIDE SEQUENCE [LARGE SCALE GENOMIC DNA]</scope>
    <source>
        <strain evidence="10 11">DSM 28229</strain>
    </source>
</reference>
<evidence type="ECO:0000256" key="6">
    <source>
        <dbReference type="ARBA" id="ARBA00023141"/>
    </source>
</evidence>
<evidence type="ECO:0000256" key="4">
    <source>
        <dbReference type="ARBA" id="ARBA00022793"/>
    </source>
</evidence>
<dbReference type="UniPathway" id="UPA00035">
    <property type="reaction ID" value="UER00043"/>
</dbReference>
<protein>
    <recommendedName>
        <fullName evidence="8">Indole-3-glycerol phosphate synthase</fullName>
        <shortName evidence="8">IGPS</shortName>
        <ecNumber evidence="8">4.1.1.48</ecNumber>
    </recommendedName>
</protein>
<dbReference type="GO" id="GO:0000162">
    <property type="term" value="P:L-tryptophan biosynthetic process"/>
    <property type="evidence" value="ECO:0007669"/>
    <property type="project" value="UniProtKB-UniRule"/>
</dbReference>
<dbReference type="HAMAP" id="MF_00134_B">
    <property type="entry name" value="IGPS_B"/>
    <property type="match status" value="1"/>
</dbReference>
<dbReference type="EMBL" id="QGDO01000005">
    <property type="protein sequence ID" value="PWJ40102.1"/>
    <property type="molecule type" value="Genomic_DNA"/>
</dbReference>
<keyword evidence="11" id="KW-1185">Reference proteome</keyword>
<evidence type="ECO:0000256" key="8">
    <source>
        <dbReference type="HAMAP-Rule" id="MF_00134"/>
    </source>
</evidence>
<evidence type="ECO:0000259" key="9">
    <source>
        <dbReference type="Pfam" id="PF00218"/>
    </source>
</evidence>
<evidence type="ECO:0000256" key="2">
    <source>
        <dbReference type="ARBA" id="ARBA00004696"/>
    </source>
</evidence>
<dbReference type="EC" id="4.1.1.48" evidence="8"/>